<reference evidence="1" key="1">
    <citation type="submission" date="2022-02" db="EMBL/GenBank/DDBJ databases">
        <title>Fredinandcohnia quinoae sp. nov. isolated from Chenopodium quinoa seeds.</title>
        <authorList>
            <person name="Saati-Santamaria Z."/>
            <person name="Flores-Felix J.D."/>
            <person name="Igual J.M."/>
            <person name="Velazquez E."/>
            <person name="Garcia-Fraile P."/>
            <person name="Martinez-Molina E."/>
        </authorList>
    </citation>
    <scope>NUCLEOTIDE SEQUENCE</scope>
    <source>
        <strain evidence="1">SECRCQ15</strain>
    </source>
</reference>
<accession>A0AAW5E089</accession>
<proteinExistence type="predicted"/>
<sequence length="50" mass="6054">MNKNGINNLRDKYQNKTEKELEEEIGFYFISGQKYLNDKNMINMIEDEHI</sequence>
<keyword evidence="2" id="KW-1185">Reference proteome</keyword>
<organism evidence="1 2">
    <name type="scientific">Fredinandcohnia quinoae</name>
    <dbReference type="NCBI Taxonomy" id="2918902"/>
    <lineage>
        <taxon>Bacteria</taxon>
        <taxon>Bacillati</taxon>
        <taxon>Bacillota</taxon>
        <taxon>Bacilli</taxon>
        <taxon>Bacillales</taxon>
        <taxon>Bacillaceae</taxon>
        <taxon>Fredinandcohnia</taxon>
    </lineage>
</organism>
<dbReference type="RefSeq" id="WP_240256243.1">
    <property type="nucleotide sequence ID" value="NZ_JAKTTI010000021.1"/>
</dbReference>
<evidence type="ECO:0000313" key="2">
    <source>
        <dbReference type="Proteomes" id="UP001431131"/>
    </source>
</evidence>
<gene>
    <name evidence="1" type="ORF">MJG50_13385</name>
</gene>
<dbReference type="EMBL" id="JAKTTI010000021">
    <property type="protein sequence ID" value="MCH1626326.1"/>
    <property type="molecule type" value="Genomic_DNA"/>
</dbReference>
<dbReference type="AlphaFoldDB" id="A0AAW5E089"/>
<evidence type="ECO:0000313" key="1">
    <source>
        <dbReference type="EMBL" id="MCH1626326.1"/>
    </source>
</evidence>
<name>A0AAW5E089_9BACI</name>
<comment type="caution">
    <text evidence="1">The sequence shown here is derived from an EMBL/GenBank/DDBJ whole genome shotgun (WGS) entry which is preliminary data.</text>
</comment>
<protein>
    <submittedName>
        <fullName evidence="1">Uncharacterized protein</fullName>
    </submittedName>
</protein>
<dbReference type="Proteomes" id="UP001431131">
    <property type="component" value="Unassembled WGS sequence"/>
</dbReference>